<feature type="domain" description="EamA" evidence="13">
    <location>
        <begin position="151"/>
        <end position="284"/>
    </location>
</feature>
<dbReference type="Gene3D" id="1.10.3730.20">
    <property type="match status" value="2"/>
</dbReference>
<dbReference type="Pfam" id="PF00892">
    <property type="entry name" value="EamA"/>
    <property type="match status" value="2"/>
</dbReference>
<keyword evidence="11" id="KW-0443">Lipid metabolism</keyword>
<keyword evidence="4" id="KW-1003">Cell membrane</keyword>
<dbReference type="KEGG" id="aez:C3E78_13065"/>
<dbReference type="AlphaFoldDB" id="A0A2S0WP25"/>
<keyword evidence="12" id="KW-0472">Membrane</keyword>
<dbReference type="GO" id="GO:0022857">
    <property type="term" value="F:transmembrane transporter activity"/>
    <property type="evidence" value="ECO:0007669"/>
    <property type="project" value="InterPro"/>
</dbReference>
<keyword evidence="3" id="KW-0813">Transport</keyword>
<evidence type="ECO:0000256" key="7">
    <source>
        <dbReference type="ARBA" id="ARBA00022556"/>
    </source>
</evidence>
<evidence type="ECO:0000256" key="8">
    <source>
        <dbReference type="ARBA" id="ARBA00022692"/>
    </source>
</evidence>
<accession>A0A2S0WP25</accession>
<keyword evidence="9" id="KW-0448">Lipopolysaccharide biosynthesis</keyword>
<comment type="similarity">
    <text evidence="2">Belongs to the EamA transporter family.</text>
</comment>
<sequence>MTTTALALVLSAAVAHAAWNIVAHGVSHVGLPFLWWGALSSTVVWIGLVPVTGGTGGGWLHLLVAAAVSGVLHTFYMVVLQRGYARGQVSTVYATARATGPVVTCLLAVLLFQERPGVLAVVGVLVVIGGVAIIALVDANQSVGALLRDPAILYGLLTGLSIAAYSLWDAHAVQEWKVSPVAFMVGCTAAELVLYAPALRGRGEQLRAAGRQHVGRIVAFGVLSPLAYILVLLAVQRAPLSLVAPLREISVVLVSLYGVAVLREARPVAKVVASVVVVAGIALLAS</sequence>
<dbReference type="EMBL" id="CP026952">
    <property type="protein sequence ID" value="AWB93061.1"/>
    <property type="molecule type" value="Genomic_DNA"/>
</dbReference>
<dbReference type="GO" id="GO:0009103">
    <property type="term" value="P:lipopolysaccharide biosynthetic process"/>
    <property type="evidence" value="ECO:0007669"/>
    <property type="project" value="UniProtKB-KW"/>
</dbReference>
<keyword evidence="6" id="KW-0997">Cell inner membrane</keyword>
<evidence type="ECO:0000259" key="13">
    <source>
        <dbReference type="Pfam" id="PF00892"/>
    </source>
</evidence>
<evidence type="ECO:0000256" key="6">
    <source>
        <dbReference type="ARBA" id="ARBA00022519"/>
    </source>
</evidence>
<dbReference type="SUPFAM" id="SSF103481">
    <property type="entry name" value="Multidrug resistance efflux transporter EmrE"/>
    <property type="match status" value="2"/>
</dbReference>
<keyword evidence="10" id="KW-1133">Transmembrane helix</keyword>
<evidence type="ECO:0000313" key="15">
    <source>
        <dbReference type="Proteomes" id="UP000244384"/>
    </source>
</evidence>
<organism evidence="14 15">
    <name type="scientific">Aeromicrobium chenweiae</name>
    <dbReference type="NCBI Taxonomy" id="2079793"/>
    <lineage>
        <taxon>Bacteria</taxon>
        <taxon>Bacillati</taxon>
        <taxon>Actinomycetota</taxon>
        <taxon>Actinomycetes</taxon>
        <taxon>Propionibacteriales</taxon>
        <taxon>Nocardioidaceae</taxon>
        <taxon>Aeromicrobium</taxon>
    </lineage>
</organism>
<dbReference type="RefSeq" id="WP_108579066.1">
    <property type="nucleotide sequence ID" value="NZ_CP026952.1"/>
</dbReference>
<keyword evidence="5" id="KW-0444">Lipid biosynthesis</keyword>
<accession>A0A5F2EWQ4</accession>
<evidence type="ECO:0000256" key="10">
    <source>
        <dbReference type="ARBA" id="ARBA00022989"/>
    </source>
</evidence>
<dbReference type="Proteomes" id="UP000244384">
    <property type="component" value="Chromosome"/>
</dbReference>
<evidence type="ECO:0000256" key="2">
    <source>
        <dbReference type="ARBA" id="ARBA00007362"/>
    </source>
</evidence>
<name>A0A2S0WP25_9ACTN</name>
<keyword evidence="15" id="KW-1185">Reference proteome</keyword>
<evidence type="ECO:0000256" key="4">
    <source>
        <dbReference type="ARBA" id="ARBA00022475"/>
    </source>
</evidence>
<dbReference type="InterPro" id="IPR000390">
    <property type="entry name" value="Small_drug/metabolite_transptr"/>
</dbReference>
<evidence type="ECO:0000256" key="12">
    <source>
        <dbReference type="ARBA" id="ARBA00023136"/>
    </source>
</evidence>
<protein>
    <recommendedName>
        <fullName evidence="13">EamA domain-containing protein</fullName>
    </recommendedName>
</protein>
<evidence type="ECO:0000256" key="11">
    <source>
        <dbReference type="ARBA" id="ARBA00023098"/>
    </source>
</evidence>
<dbReference type="GO" id="GO:0005886">
    <property type="term" value="C:plasma membrane"/>
    <property type="evidence" value="ECO:0007669"/>
    <property type="project" value="UniProtKB-SubCell"/>
</dbReference>
<feature type="domain" description="EamA" evidence="13">
    <location>
        <begin position="5"/>
        <end position="135"/>
    </location>
</feature>
<dbReference type="InterPro" id="IPR037185">
    <property type="entry name" value="EmrE-like"/>
</dbReference>
<reference evidence="15" key="1">
    <citation type="submission" date="2018-01" db="EMBL/GenBank/DDBJ databases">
        <authorList>
            <person name="Li J."/>
        </authorList>
    </citation>
    <scope>NUCLEOTIDE SEQUENCE [LARGE SCALE GENOMIC DNA]</scope>
    <source>
        <strain evidence="15">592</strain>
    </source>
</reference>
<dbReference type="PANTHER" id="PTHR30561">
    <property type="entry name" value="SMR FAMILY PROTON-DEPENDENT DRUG EFFLUX TRANSPORTER SUGE"/>
    <property type="match status" value="1"/>
</dbReference>
<keyword evidence="8" id="KW-0812">Transmembrane</keyword>
<dbReference type="PANTHER" id="PTHR30561:SF1">
    <property type="entry name" value="MULTIDRUG TRANSPORTER EMRE"/>
    <property type="match status" value="1"/>
</dbReference>
<evidence type="ECO:0000313" key="14">
    <source>
        <dbReference type="EMBL" id="AWB93061.1"/>
    </source>
</evidence>
<gene>
    <name evidence="14" type="ORF">C3E78_13065</name>
</gene>
<keyword evidence="7" id="KW-0441">Lipid A biosynthesis</keyword>
<dbReference type="OrthoDB" id="9783707at2"/>
<evidence type="ECO:0000256" key="9">
    <source>
        <dbReference type="ARBA" id="ARBA00022985"/>
    </source>
</evidence>
<evidence type="ECO:0000256" key="1">
    <source>
        <dbReference type="ARBA" id="ARBA00004651"/>
    </source>
</evidence>
<proteinExistence type="inferred from homology"/>
<evidence type="ECO:0000256" key="5">
    <source>
        <dbReference type="ARBA" id="ARBA00022516"/>
    </source>
</evidence>
<evidence type="ECO:0000256" key="3">
    <source>
        <dbReference type="ARBA" id="ARBA00022448"/>
    </source>
</evidence>
<dbReference type="InterPro" id="IPR000620">
    <property type="entry name" value="EamA_dom"/>
</dbReference>
<comment type="subcellular location">
    <subcellularLocation>
        <location evidence="1">Cell membrane</location>
        <topology evidence="1">Multi-pass membrane protein</topology>
    </subcellularLocation>
</comment>